<feature type="compositionally biased region" description="Acidic residues" evidence="5">
    <location>
        <begin position="265"/>
        <end position="278"/>
    </location>
</feature>
<dbReference type="OrthoDB" id="413460at2759"/>
<accession>A0A6A5WD49</accession>
<evidence type="ECO:0000259" key="6">
    <source>
        <dbReference type="PROSITE" id="PS51192"/>
    </source>
</evidence>
<dbReference type="CDD" id="cd18000">
    <property type="entry name" value="DEXHc_ERCC6"/>
    <property type="match status" value="1"/>
</dbReference>
<keyword evidence="9" id="KW-1185">Reference proteome</keyword>
<sequence>MAEYSASPSPAASDEEAQLQSLTVGARNQDDLERDIGRQAERVLKEQSDKRDQKRMEKVQFKVNRFQVDIQSLRSRLFVPQTEAKKRQFQADILEKQKSIDELNEELDTIQQRINDRQKSQFGVEDEDSEIANGQLPNETRREFLIRTGKITPFSKLTQSNAGASNLEDAMIEAEVEESIEEPTRGPISHQHLMQPGFEAVDTSSDAGSTPSEPRPSKRMRFSTSEPVTSREGSSAVETPGATSDDAYNPNMSDRQLAALGDTDDASDAVADDDDDYEHESVGSKRKVAVKSKKSKSGASAKAVEDMSGIDDGKEKVYQTRLKAWTKQRASARRHARATRGIDAVDQHEDEWNNPHPTEADGEFDDGFRVPGDIYPALFDYQKTGVQWLWELYSQNVGGIVGDEMGLGKTIQAVSFIAGLHYSKMLHKPVIVVCPATVMKQWVNEFHRWWPALRVSILHGSGSGMLDTRREDRIEREMDLGRDGDDDAPLTRSGRSAKRIVEKVQRDGHVLITTYAGLQTYAEFLIPVDWETAILDEGHKIRNPNTSITIHCKELRTSSRIILSGTPMQNNLTELWSLFDFVFPMRLGTLVSFRQEFEDPIKRGGYANASQLEFETAARCAETLKDAISPYLLQRFKADVAADLPKKKEQVIFCKLTRQQRMEYERFLGSGEMASIVDGKRQALFGIDWLRKVCNHPDLIDHKNLSKRNDGDYGAGHRSGKMQVVKNLLSLWKKGNHKTLLFAQHRIMLDILEKYIQKMPGFKFLRMDGNTPIKQRQGLVDQFNSDPDIHVFLLTTKVGGLGVNLTGADRVIIYDPDWNPSTDVQARERSWRLGQKREVEIYRLMSAGTIEEKIYHRQIFKQFLTNKVMKDPKSRQTFAMSDLHDLFSLGNDMAEGETETGNLFRGSGVQFRDSEGSTTKADLEAVAGIDHTEAFNPTGSSPSSGQDEPEDGKTEDRLLTTIFAKSGIHAIHEHDSIMGTATGGHRRKVFPNTAFVQQEAMRTANRAANLLRKAEEQARQLPVGIPTWTGTAGTAGRPVTPPPRHRPLGFIARQTQVTNRGGGTTASRRGATTGLGSSSVLSGLSTRQAPRPTSATATPALSSSAQRLVTQIRDFLRDRGGVASSLEITREFDSIARQEGMSNDEFKECLKAVARLERGGGRGRNAAGRWVLKEEYREGGGGVGSGQASRGAYRSGRRVRGLRG</sequence>
<keyword evidence="2" id="KW-0378">Hydrolase</keyword>
<feature type="compositionally biased region" description="Polar residues" evidence="5">
    <location>
        <begin position="222"/>
        <end position="237"/>
    </location>
</feature>
<evidence type="ECO:0000256" key="3">
    <source>
        <dbReference type="ARBA" id="ARBA00022840"/>
    </source>
</evidence>
<feature type="region of interest" description="Disordered" evidence="5">
    <location>
        <begin position="933"/>
        <end position="954"/>
    </location>
</feature>
<feature type="domain" description="Helicase C-terminal" evidence="7">
    <location>
        <begin position="724"/>
        <end position="879"/>
    </location>
</feature>
<feature type="region of interest" description="Disordered" evidence="5">
    <location>
        <begin position="1025"/>
        <end position="1104"/>
    </location>
</feature>
<dbReference type="Gene3D" id="3.40.50.300">
    <property type="entry name" value="P-loop containing nucleotide triphosphate hydrolases"/>
    <property type="match status" value="1"/>
</dbReference>
<dbReference type="SMART" id="SM00490">
    <property type="entry name" value="HELICc"/>
    <property type="match status" value="1"/>
</dbReference>
<organism evidence="8 9">
    <name type="scientific">Amniculicola lignicola CBS 123094</name>
    <dbReference type="NCBI Taxonomy" id="1392246"/>
    <lineage>
        <taxon>Eukaryota</taxon>
        <taxon>Fungi</taxon>
        <taxon>Dikarya</taxon>
        <taxon>Ascomycota</taxon>
        <taxon>Pezizomycotina</taxon>
        <taxon>Dothideomycetes</taxon>
        <taxon>Pleosporomycetidae</taxon>
        <taxon>Pleosporales</taxon>
        <taxon>Amniculicolaceae</taxon>
        <taxon>Amniculicola</taxon>
    </lineage>
</organism>
<dbReference type="SUPFAM" id="SSF52540">
    <property type="entry name" value="P-loop containing nucleoside triphosphate hydrolases"/>
    <property type="match status" value="2"/>
</dbReference>
<dbReference type="FunFam" id="3.40.50.10810:FF:000039">
    <property type="entry name" value="DNA repair protein Rhp26/Rad26"/>
    <property type="match status" value="1"/>
</dbReference>
<feature type="compositionally biased region" description="Polar residues" evidence="5">
    <location>
        <begin position="202"/>
        <end position="212"/>
    </location>
</feature>
<keyword evidence="4" id="KW-0175">Coiled coil</keyword>
<dbReference type="GO" id="GO:0005524">
    <property type="term" value="F:ATP binding"/>
    <property type="evidence" value="ECO:0007669"/>
    <property type="project" value="InterPro"/>
</dbReference>
<feature type="coiled-coil region" evidence="4">
    <location>
        <begin position="86"/>
        <end position="120"/>
    </location>
</feature>
<feature type="compositionally biased region" description="Polar residues" evidence="5">
    <location>
        <begin position="935"/>
        <end position="946"/>
    </location>
</feature>
<dbReference type="Gene3D" id="3.40.50.10810">
    <property type="entry name" value="Tandem AAA-ATPase domain"/>
    <property type="match status" value="1"/>
</dbReference>
<dbReference type="InterPro" id="IPR000330">
    <property type="entry name" value="SNF2_N"/>
</dbReference>
<feature type="compositionally biased region" description="Basic residues" evidence="5">
    <location>
        <begin position="1195"/>
        <end position="1204"/>
    </location>
</feature>
<protein>
    <submittedName>
        <fullName evidence="8">DNA repair protein-like protein Rhp26/Rad26</fullName>
    </submittedName>
</protein>
<evidence type="ECO:0000256" key="1">
    <source>
        <dbReference type="ARBA" id="ARBA00022741"/>
    </source>
</evidence>
<dbReference type="InterPro" id="IPR027417">
    <property type="entry name" value="P-loop_NTPase"/>
</dbReference>
<dbReference type="InterPro" id="IPR049730">
    <property type="entry name" value="SNF2/RAD54-like_C"/>
</dbReference>
<evidence type="ECO:0000256" key="5">
    <source>
        <dbReference type="SAM" id="MobiDB-lite"/>
    </source>
</evidence>
<evidence type="ECO:0000313" key="8">
    <source>
        <dbReference type="EMBL" id="KAF1999592.1"/>
    </source>
</evidence>
<dbReference type="EMBL" id="ML977594">
    <property type="protein sequence ID" value="KAF1999592.1"/>
    <property type="molecule type" value="Genomic_DNA"/>
</dbReference>
<reference evidence="8" key="1">
    <citation type="journal article" date="2020" name="Stud. Mycol.">
        <title>101 Dothideomycetes genomes: a test case for predicting lifestyles and emergence of pathogens.</title>
        <authorList>
            <person name="Haridas S."/>
            <person name="Albert R."/>
            <person name="Binder M."/>
            <person name="Bloem J."/>
            <person name="Labutti K."/>
            <person name="Salamov A."/>
            <person name="Andreopoulos B."/>
            <person name="Baker S."/>
            <person name="Barry K."/>
            <person name="Bills G."/>
            <person name="Bluhm B."/>
            <person name="Cannon C."/>
            <person name="Castanera R."/>
            <person name="Culley D."/>
            <person name="Daum C."/>
            <person name="Ezra D."/>
            <person name="Gonzalez J."/>
            <person name="Henrissat B."/>
            <person name="Kuo A."/>
            <person name="Liang C."/>
            <person name="Lipzen A."/>
            <person name="Lutzoni F."/>
            <person name="Magnuson J."/>
            <person name="Mondo S."/>
            <person name="Nolan M."/>
            <person name="Ohm R."/>
            <person name="Pangilinan J."/>
            <person name="Park H.-J."/>
            <person name="Ramirez L."/>
            <person name="Alfaro M."/>
            <person name="Sun H."/>
            <person name="Tritt A."/>
            <person name="Yoshinaga Y."/>
            <person name="Zwiers L.-H."/>
            <person name="Turgeon B."/>
            <person name="Goodwin S."/>
            <person name="Spatafora J."/>
            <person name="Crous P."/>
            <person name="Grigoriev I."/>
        </authorList>
    </citation>
    <scope>NUCLEOTIDE SEQUENCE</scope>
    <source>
        <strain evidence="8">CBS 123094</strain>
    </source>
</reference>
<keyword evidence="1" id="KW-0547">Nucleotide-binding</keyword>
<dbReference type="GO" id="GO:0008094">
    <property type="term" value="F:ATP-dependent activity, acting on DNA"/>
    <property type="evidence" value="ECO:0007669"/>
    <property type="project" value="TreeGrafter"/>
</dbReference>
<dbReference type="InterPro" id="IPR050496">
    <property type="entry name" value="SNF2_RAD54_helicase_repair"/>
</dbReference>
<feature type="region of interest" description="Disordered" evidence="5">
    <location>
        <begin position="200"/>
        <end position="252"/>
    </location>
</feature>
<dbReference type="GO" id="GO:0016787">
    <property type="term" value="F:hydrolase activity"/>
    <property type="evidence" value="ECO:0007669"/>
    <property type="project" value="UniProtKB-KW"/>
</dbReference>
<name>A0A6A5WD49_9PLEO</name>
<dbReference type="Proteomes" id="UP000799779">
    <property type="component" value="Unassembled WGS sequence"/>
</dbReference>
<gene>
    <name evidence="8" type="ORF">P154DRAFT_436880</name>
</gene>
<dbReference type="CDD" id="cd18793">
    <property type="entry name" value="SF2_C_SNF"/>
    <property type="match status" value="1"/>
</dbReference>
<feature type="compositionally biased region" description="Low complexity" evidence="5">
    <location>
        <begin position="1065"/>
        <end position="1104"/>
    </location>
</feature>
<dbReference type="SMART" id="SM00487">
    <property type="entry name" value="DEXDc"/>
    <property type="match status" value="1"/>
</dbReference>
<evidence type="ECO:0000256" key="4">
    <source>
        <dbReference type="SAM" id="Coils"/>
    </source>
</evidence>
<dbReference type="InterPro" id="IPR014001">
    <property type="entry name" value="Helicase_ATP-bd"/>
</dbReference>
<dbReference type="GO" id="GO:0006283">
    <property type="term" value="P:transcription-coupled nucleotide-excision repair"/>
    <property type="evidence" value="ECO:0007669"/>
    <property type="project" value="TreeGrafter"/>
</dbReference>
<dbReference type="PANTHER" id="PTHR45629">
    <property type="entry name" value="SNF2/RAD54 FAMILY MEMBER"/>
    <property type="match status" value="1"/>
</dbReference>
<dbReference type="AlphaFoldDB" id="A0A6A5WD49"/>
<keyword evidence="3" id="KW-0067">ATP-binding</keyword>
<feature type="compositionally biased region" description="Basic residues" evidence="5">
    <location>
        <begin position="284"/>
        <end position="296"/>
    </location>
</feature>
<dbReference type="Pfam" id="PF00176">
    <property type="entry name" value="SNF2-rel_dom"/>
    <property type="match status" value="1"/>
</dbReference>
<dbReference type="InterPro" id="IPR001650">
    <property type="entry name" value="Helicase_C-like"/>
</dbReference>
<evidence type="ECO:0000313" key="9">
    <source>
        <dbReference type="Proteomes" id="UP000799779"/>
    </source>
</evidence>
<dbReference type="GO" id="GO:0005634">
    <property type="term" value="C:nucleus"/>
    <property type="evidence" value="ECO:0007669"/>
    <property type="project" value="TreeGrafter"/>
</dbReference>
<feature type="domain" description="Helicase ATP-binding" evidence="6">
    <location>
        <begin position="390"/>
        <end position="585"/>
    </location>
</feature>
<dbReference type="InterPro" id="IPR038718">
    <property type="entry name" value="SNF2-like_sf"/>
</dbReference>
<dbReference type="PROSITE" id="PS51194">
    <property type="entry name" value="HELICASE_CTER"/>
    <property type="match status" value="1"/>
</dbReference>
<dbReference type="PROSITE" id="PS51192">
    <property type="entry name" value="HELICASE_ATP_BIND_1"/>
    <property type="match status" value="1"/>
</dbReference>
<dbReference type="PANTHER" id="PTHR45629:SF7">
    <property type="entry name" value="DNA EXCISION REPAIR PROTEIN ERCC-6-RELATED"/>
    <property type="match status" value="1"/>
</dbReference>
<feature type="region of interest" description="Disordered" evidence="5">
    <location>
        <begin position="265"/>
        <end position="305"/>
    </location>
</feature>
<feature type="region of interest" description="Disordered" evidence="5">
    <location>
        <begin position="1177"/>
        <end position="1204"/>
    </location>
</feature>
<proteinExistence type="predicted"/>
<evidence type="ECO:0000259" key="7">
    <source>
        <dbReference type="PROSITE" id="PS51194"/>
    </source>
</evidence>
<evidence type="ECO:0000256" key="2">
    <source>
        <dbReference type="ARBA" id="ARBA00022801"/>
    </source>
</evidence>
<dbReference type="Pfam" id="PF00271">
    <property type="entry name" value="Helicase_C"/>
    <property type="match status" value="1"/>
</dbReference>